<evidence type="ECO:0000313" key="2">
    <source>
        <dbReference type="EMBL" id="KAF4400248.1"/>
    </source>
</evidence>
<name>A0A7J6HZU6_CANSA</name>
<proteinExistence type="predicted"/>
<feature type="region of interest" description="Disordered" evidence="1">
    <location>
        <begin position="1"/>
        <end position="21"/>
    </location>
</feature>
<sequence length="85" mass="9791">MTSAKLQFQIPTKETPRKINPTHRLPRKISHFLSHIPKFSLDPNTLNSRPNRLFPSHFSNGKHRNLGGLSSLCHYSQQGRPCELF</sequence>
<dbReference type="Proteomes" id="UP000583929">
    <property type="component" value="Unassembled WGS sequence"/>
</dbReference>
<evidence type="ECO:0000313" key="3">
    <source>
        <dbReference type="Proteomes" id="UP000583929"/>
    </source>
</evidence>
<dbReference type="AlphaFoldDB" id="A0A7J6HZU6"/>
<gene>
    <name evidence="2" type="ORF">G4B88_019457</name>
</gene>
<reference evidence="2 3" key="1">
    <citation type="journal article" date="2020" name="bioRxiv">
        <title>Sequence and annotation of 42 cannabis genomes reveals extensive copy number variation in cannabinoid synthesis and pathogen resistance genes.</title>
        <authorList>
            <person name="Mckernan K.J."/>
            <person name="Helbert Y."/>
            <person name="Kane L.T."/>
            <person name="Ebling H."/>
            <person name="Zhang L."/>
            <person name="Liu B."/>
            <person name="Eaton Z."/>
            <person name="Mclaughlin S."/>
            <person name="Kingan S."/>
            <person name="Baybayan P."/>
            <person name="Concepcion G."/>
            <person name="Jordan M."/>
            <person name="Riva A."/>
            <person name="Barbazuk W."/>
            <person name="Harkins T."/>
        </authorList>
    </citation>
    <scope>NUCLEOTIDE SEQUENCE [LARGE SCALE GENOMIC DNA]</scope>
    <source>
        <strain evidence="3">cv. Jamaican Lion 4</strain>
        <tissue evidence="2">Leaf</tissue>
    </source>
</reference>
<keyword evidence="3" id="KW-1185">Reference proteome</keyword>
<organism evidence="2 3">
    <name type="scientific">Cannabis sativa</name>
    <name type="common">Hemp</name>
    <name type="synonym">Marijuana</name>
    <dbReference type="NCBI Taxonomy" id="3483"/>
    <lineage>
        <taxon>Eukaryota</taxon>
        <taxon>Viridiplantae</taxon>
        <taxon>Streptophyta</taxon>
        <taxon>Embryophyta</taxon>
        <taxon>Tracheophyta</taxon>
        <taxon>Spermatophyta</taxon>
        <taxon>Magnoliopsida</taxon>
        <taxon>eudicotyledons</taxon>
        <taxon>Gunneridae</taxon>
        <taxon>Pentapetalae</taxon>
        <taxon>rosids</taxon>
        <taxon>fabids</taxon>
        <taxon>Rosales</taxon>
        <taxon>Cannabaceae</taxon>
        <taxon>Cannabis</taxon>
    </lineage>
</organism>
<protein>
    <submittedName>
        <fullName evidence="2">Uncharacterized protein</fullName>
    </submittedName>
</protein>
<evidence type="ECO:0000256" key="1">
    <source>
        <dbReference type="SAM" id="MobiDB-lite"/>
    </source>
</evidence>
<feature type="compositionally biased region" description="Polar residues" evidence="1">
    <location>
        <begin position="1"/>
        <end position="12"/>
    </location>
</feature>
<accession>A0A7J6HZU6</accession>
<comment type="caution">
    <text evidence="2">The sequence shown here is derived from an EMBL/GenBank/DDBJ whole genome shotgun (WGS) entry which is preliminary data.</text>
</comment>
<dbReference type="EMBL" id="JAATIQ010000019">
    <property type="protein sequence ID" value="KAF4400248.1"/>
    <property type="molecule type" value="Genomic_DNA"/>
</dbReference>